<dbReference type="EMBL" id="JAGMUV010000020">
    <property type="protein sequence ID" value="KAH7126194.1"/>
    <property type="molecule type" value="Genomic_DNA"/>
</dbReference>
<gene>
    <name evidence="2" type="ORF">EDB81DRAFT_205368</name>
</gene>
<comment type="caution">
    <text evidence="2">The sequence shown here is derived from an EMBL/GenBank/DDBJ whole genome shotgun (WGS) entry which is preliminary data.</text>
</comment>
<evidence type="ECO:0008006" key="4">
    <source>
        <dbReference type="Google" id="ProtNLM"/>
    </source>
</evidence>
<reference evidence="2" key="1">
    <citation type="journal article" date="2021" name="Nat. Commun.">
        <title>Genetic determinants of endophytism in the Arabidopsis root mycobiome.</title>
        <authorList>
            <person name="Mesny F."/>
            <person name="Miyauchi S."/>
            <person name="Thiergart T."/>
            <person name="Pickel B."/>
            <person name="Atanasova L."/>
            <person name="Karlsson M."/>
            <person name="Huettel B."/>
            <person name="Barry K.W."/>
            <person name="Haridas S."/>
            <person name="Chen C."/>
            <person name="Bauer D."/>
            <person name="Andreopoulos W."/>
            <person name="Pangilinan J."/>
            <person name="LaButti K."/>
            <person name="Riley R."/>
            <person name="Lipzen A."/>
            <person name="Clum A."/>
            <person name="Drula E."/>
            <person name="Henrissat B."/>
            <person name="Kohler A."/>
            <person name="Grigoriev I.V."/>
            <person name="Martin F.M."/>
            <person name="Hacquard S."/>
        </authorList>
    </citation>
    <scope>NUCLEOTIDE SEQUENCE</scope>
    <source>
        <strain evidence="2">MPI-CAGE-AT-0147</strain>
    </source>
</reference>
<keyword evidence="3" id="KW-1185">Reference proteome</keyword>
<feature type="signal peptide" evidence="1">
    <location>
        <begin position="1"/>
        <end position="22"/>
    </location>
</feature>
<accession>A0A9P9DW84</accession>
<name>A0A9P9DW84_9HYPO</name>
<feature type="chain" id="PRO_5040384323" description="Secreted protein" evidence="1">
    <location>
        <begin position="23"/>
        <end position="140"/>
    </location>
</feature>
<organism evidence="2 3">
    <name type="scientific">Dactylonectria macrodidyma</name>
    <dbReference type="NCBI Taxonomy" id="307937"/>
    <lineage>
        <taxon>Eukaryota</taxon>
        <taxon>Fungi</taxon>
        <taxon>Dikarya</taxon>
        <taxon>Ascomycota</taxon>
        <taxon>Pezizomycotina</taxon>
        <taxon>Sordariomycetes</taxon>
        <taxon>Hypocreomycetidae</taxon>
        <taxon>Hypocreales</taxon>
        <taxon>Nectriaceae</taxon>
        <taxon>Dactylonectria</taxon>
    </lineage>
</organism>
<keyword evidence="1" id="KW-0732">Signal</keyword>
<evidence type="ECO:0000313" key="2">
    <source>
        <dbReference type="EMBL" id="KAH7126194.1"/>
    </source>
</evidence>
<proteinExistence type="predicted"/>
<evidence type="ECO:0000313" key="3">
    <source>
        <dbReference type="Proteomes" id="UP000738349"/>
    </source>
</evidence>
<dbReference type="Proteomes" id="UP000738349">
    <property type="component" value="Unassembled WGS sequence"/>
</dbReference>
<dbReference type="AlphaFoldDB" id="A0A9P9DW84"/>
<protein>
    <recommendedName>
        <fullName evidence="4">Secreted protein</fullName>
    </recommendedName>
</protein>
<sequence length="140" mass="15535">MLILLLPFFLLLVLRGKQGAAAEYQTVARQYIDSYLGHRCVGGRKGDGRTGVEGAGGRAGRRGPPCLEEAHCVSTWRSSRWRWAVLGAKVQDALGFLARLRWREQPSRGSQSATAAGVRRARKRTQSGGRRAMFCLLYRC</sequence>
<evidence type="ECO:0000256" key="1">
    <source>
        <dbReference type="SAM" id="SignalP"/>
    </source>
</evidence>